<proteinExistence type="predicted"/>
<dbReference type="EMBL" id="JABFTP020000021">
    <property type="protein sequence ID" value="KAL3269463.1"/>
    <property type="molecule type" value="Genomic_DNA"/>
</dbReference>
<sequence length="291" mass="33138">MNQRPFISTNLNIFDENRCVFTPSTIGGQPVMISQEQNRKIYDTLSTAIASNQPQLNNWYCACQQQIPTTTQPQLWSCSRQAQKQGIPGGVMFNFTQPNYCCPPSCLPSAYSPPPPPAPQIMECPSRTPQSVCVDFGKYGLEAMMFQQKCRQQYSGFTYDKQVGTCDQNLFPKCCGIQAPTLKAEEKEELFHRIDETDCKQKLKICSQDTSSMDRKRCSCFPKPDPNKYGCPKTLVIRERSEKCCKDYDIVEQAGRELDAEAYLCCDCLDRWKKENECKRPSCLRAKIAEL</sequence>
<reference evidence="1 2" key="1">
    <citation type="journal article" date="2021" name="BMC Biol.">
        <title>Horizontally acquired antibacterial genes associated with adaptive radiation of ladybird beetles.</title>
        <authorList>
            <person name="Li H.S."/>
            <person name="Tang X.F."/>
            <person name="Huang Y.H."/>
            <person name="Xu Z.Y."/>
            <person name="Chen M.L."/>
            <person name="Du X.Y."/>
            <person name="Qiu B.Y."/>
            <person name="Chen P.T."/>
            <person name="Zhang W."/>
            <person name="Slipinski A."/>
            <person name="Escalona H.E."/>
            <person name="Waterhouse R.M."/>
            <person name="Zwick A."/>
            <person name="Pang H."/>
        </authorList>
    </citation>
    <scope>NUCLEOTIDE SEQUENCE [LARGE SCALE GENOMIC DNA]</scope>
    <source>
        <strain evidence="1">SYSU2018</strain>
    </source>
</reference>
<organism evidence="1 2">
    <name type="scientific">Cryptolaemus montrouzieri</name>
    <dbReference type="NCBI Taxonomy" id="559131"/>
    <lineage>
        <taxon>Eukaryota</taxon>
        <taxon>Metazoa</taxon>
        <taxon>Ecdysozoa</taxon>
        <taxon>Arthropoda</taxon>
        <taxon>Hexapoda</taxon>
        <taxon>Insecta</taxon>
        <taxon>Pterygota</taxon>
        <taxon>Neoptera</taxon>
        <taxon>Endopterygota</taxon>
        <taxon>Coleoptera</taxon>
        <taxon>Polyphaga</taxon>
        <taxon>Cucujiformia</taxon>
        <taxon>Coccinelloidea</taxon>
        <taxon>Coccinellidae</taxon>
        <taxon>Scymninae</taxon>
        <taxon>Scymnini</taxon>
        <taxon>Cryptolaemus</taxon>
    </lineage>
</organism>
<dbReference type="AlphaFoldDB" id="A0ABD2MSP9"/>
<evidence type="ECO:0000313" key="1">
    <source>
        <dbReference type="EMBL" id="KAL3269463.1"/>
    </source>
</evidence>
<gene>
    <name evidence="1" type="ORF">HHI36_008532</name>
</gene>
<comment type="caution">
    <text evidence="1">The sequence shown here is derived from an EMBL/GenBank/DDBJ whole genome shotgun (WGS) entry which is preliminary data.</text>
</comment>
<name>A0ABD2MSP9_9CUCU</name>
<accession>A0ABD2MSP9</accession>
<evidence type="ECO:0000313" key="2">
    <source>
        <dbReference type="Proteomes" id="UP001516400"/>
    </source>
</evidence>
<dbReference type="Proteomes" id="UP001516400">
    <property type="component" value="Unassembled WGS sequence"/>
</dbReference>
<protein>
    <submittedName>
        <fullName evidence="1">Uncharacterized protein</fullName>
    </submittedName>
</protein>
<keyword evidence="2" id="KW-1185">Reference proteome</keyword>